<dbReference type="Proteomes" id="UP000242957">
    <property type="component" value="Unassembled WGS sequence"/>
</dbReference>
<dbReference type="EMBL" id="FNIJ01000009">
    <property type="protein sequence ID" value="SDO24652.1"/>
    <property type="molecule type" value="Genomic_DNA"/>
</dbReference>
<protein>
    <submittedName>
        <fullName evidence="1">Uncharacterized protein</fullName>
    </submittedName>
</protein>
<gene>
    <name evidence="1" type="ORF">SAMN05216193_10981</name>
</gene>
<proteinExistence type="predicted"/>
<name>A0A1H0HZL4_9PSED</name>
<accession>A0A1H0HZL4</accession>
<sequence length="67" mass="7178">MKPPCSVPRRRTLPRLALFCSLPAGTPELQATCNIHDPQSGDGVLCDTSTPAIYPLRVRVSTARAAC</sequence>
<reference evidence="2" key="1">
    <citation type="submission" date="2016-10" db="EMBL/GenBank/DDBJ databases">
        <authorList>
            <person name="Varghese N."/>
            <person name="Submissions S."/>
        </authorList>
    </citation>
    <scope>NUCLEOTIDE SEQUENCE [LARGE SCALE GENOMIC DNA]</scope>
    <source>
        <strain evidence="2">JCM 21621</strain>
    </source>
</reference>
<dbReference type="STRING" id="198616.SAMN05216193_10981"/>
<dbReference type="AlphaFoldDB" id="A0A1H0HZL4"/>
<organism evidence="1 2">
    <name type="scientific">Pseudomonas jinjuensis</name>
    <dbReference type="NCBI Taxonomy" id="198616"/>
    <lineage>
        <taxon>Bacteria</taxon>
        <taxon>Pseudomonadati</taxon>
        <taxon>Pseudomonadota</taxon>
        <taxon>Gammaproteobacteria</taxon>
        <taxon>Pseudomonadales</taxon>
        <taxon>Pseudomonadaceae</taxon>
        <taxon>Pseudomonas</taxon>
    </lineage>
</organism>
<evidence type="ECO:0000313" key="2">
    <source>
        <dbReference type="Proteomes" id="UP000242957"/>
    </source>
</evidence>
<evidence type="ECO:0000313" key="1">
    <source>
        <dbReference type="EMBL" id="SDO24652.1"/>
    </source>
</evidence>
<keyword evidence="2" id="KW-1185">Reference proteome</keyword>